<sequence length="305" mass="34510">MKKPFRGSRDTDAKLSMLHDYLKHYSIALQDQGFARLYIDAFAGTGSKTETRPALPLFGPEFAEPHEVNTPGSARLALSVEPPFDTLVFIEQDQDRFHELERLASEYPDHKIFLKNGDANQNVKRLCSGVPWHKRQGDVLGMRGVIFLDPFGMEVEWSTVEAVAATEALDCWYFFPLSGLYRNAPHDRAKLERGKEEKLDRLLGTTDWRERWYQHSVLPENMFESETEAVRRADVDAIEAYVSERLASVFKGGVMPPVRLRHNNNAPMASLFFAVANPSPKATALAKRIASYILKPGSSSHTRSR</sequence>
<evidence type="ECO:0000313" key="1">
    <source>
        <dbReference type="EMBL" id="KFL31922.1"/>
    </source>
</evidence>
<name>A0A087M4W9_9HYPH</name>
<comment type="caution">
    <text evidence="1">The sequence shown here is derived from an EMBL/GenBank/DDBJ whole genome shotgun (WGS) entry which is preliminary data.</text>
</comment>
<proteinExistence type="predicted"/>
<dbReference type="InterPro" id="IPR031009">
    <property type="entry name" value="Tcm_partner"/>
</dbReference>
<evidence type="ECO:0000313" key="2">
    <source>
        <dbReference type="Proteomes" id="UP000028981"/>
    </source>
</evidence>
<accession>A0A087M4W9</accession>
<reference evidence="1 2" key="1">
    <citation type="submission" date="2014-08" db="EMBL/GenBank/DDBJ databases">
        <authorList>
            <person name="Hassan Y.I."/>
            <person name="Lepp D."/>
            <person name="Zhou T."/>
        </authorList>
    </citation>
    <scope>NUCLEOTIDE SEQUENCE [LARGE SCALE GENOMIC DNA]</scope>
    <source>
        <strain evidence="1 2">IFO13584</strain>
    </source>
</reference>
<dbReference type="NCBIfam" id="TIGR04474">
    <property type="entry name" value="tcm_partner"/>
    <property type="match status" value="1"/>
</dbReference>
<gene>
    <name evidence="1" type="ORF">JP75_05855</name>
</gene>
<dbReference type="AlphaFoldDB" id="A0A087M4W9"/>
<protein>
    <recommendedName>
        <fullName evidence="3">Three-Cys-motif partner protein TcmP</fullName>
    </recommendedName>
</protein>
<organism evidence="1 2">
    <name type="scientific">Devosia riboflavina</name>
    <dbReference type="NCBI Taxonomy" id="46914"/>
    <lineage>
        <taxon>Bacteria</taxon>
        <taxon>Pseudomonadati</taxon>
        <taxon>Pseudomonadota</taxon>
        <taxon>Alphaproteobacteria</taxon>
        <taxon>Hyphomicrobiales</taxon>
        <taxon>Devosiaceae</taxon>
        <taxon>Devosia</taxon>
    </lineage>
</organism>
<dbReference type="Proteomes" id="UP000028981">
    <property type="component" value="Unassembled WGS sequence"/>
</dbReference>
<dbReference type="OrthoDB" id="7838592at2"/>
<dbReference type="EMBL" id="JQGC01000004">
    <property type="protein sequence ID" value="KFL31922.1"/>
    <property type="molecule type" value="Genomic_DNA"/>
</dbReference>
<keyword evidence="2" id="KW-1185">Reference proteome</keyword>
<dbReference type="RefSeq" id="WP_035080434.1">
    <property type="nucleotide sequence ID" value="NZ_JQGC01000004.1"/>
</dbReference>
<evidence type="ECO:0008006" key="3">
    <source>
        <dbReference type="Google" id="ProtNLM"/>
    </source>
</evidence>